<organism evidence="1 2">
    <name type="scientific">Nocardioides marinisabuli</name>
    <dbReference type="NCBI Taxonomy" id="419476"/>
    <lineage>
        <taxon>Bacteria</taxon>
        <taxon>Bacillati</taxon>
        <taxon>Actinomycetota</taxon>
        <taxon>Actinomycetes</taxon>
        <taxon>Propionibacteriales</taxon>
        <taxon>Nocardioidaceae</taxon>
        <taxon>Nocardioides</taxon>
    </lineage>
</organism>
<keyword evidence="2" id="KW-1185">Reference proteome</keyword>
<dbReference type="AlphaFoldDB" id="A0A7Y9F1D7"/>
<proteinExistence type="predicted"/>
<dbReference type="RefSeq" id="WP_218876299.1">
    <property type="nucleotide sequence ID" value="NZ_CP059163.1"/>
</dbReference>
<dbReference type="Proteomes" id="UP000516957">
    <property type="component" value="Unassembled WGS sequence"/>
</dbReference>
<gene>
    <name evidence="1" type="ORF">BKA08_002077</name>
</gene>
<reference evidence="1 2" key="1">
    <citation type="submission" date="2020-07" db="EMBL/GenBank/DDBJ databases">
        <title>Sequencing the genomes of 1000 actinobacteria strains.</title>
        <authorList>
            <person name="Klenk H.-P."/>
        </authorList>
    </citation>
    <scope>NUCLEOTIDE SEQUENCE [LARGE SCALE GENOMIC DNA]</scope>
    <source>
        <strain evidence="1 2">DSM 18965</strain>
    </source>
</reference>
<dbReference type="Gene3D" id="3.40.50.1820">
    <property type="entry name" value="alpha/beta hydrolase"/>
    <property type="match status" value="1"/>
</dbReference>
<evidence type="ECO:0000313" key="1">
    <source>
        <dbReference type="EMBL" id="NYD57839.1"/>
    </source>
</evidence>
<dbReference type="SUPFAM" id="SSF53474">
    <property type="entry name" value="alpha/beta-Hydrolases"/>
    <property type="match status" value="1"/>
</dbReference>
<dbReference type="EMBL" id="JACCBE010000001">
    <property type="protein sequence ID" value="NYD57839.1"/>
    <property type="molecule type" value="Genomic_DNA"/>
</dbReference>
<dbReference type="InterPro" id="IPR029058">
    <property type="entry name" value="AB_hydrolase_fold"/>
</dbReference>
<protein>
    <submittedName>
        <fullName evidence="1">Pimeloyl-ACP methyl ester carboxylesterase</fullName>
    </submittedName>
</protein>
<accession>A0A7Y9F1D7</accession>
<name>A0A7Y9F1D7_9ACTN</name>
<sequence>MPTTTSNAPSRLLVTAFAAGLLLALLGLAGCGSDEQGASPASDGGASGERISLVDEGDALRWGDGSYGVVLAHGAAFDAASWQDQAVAIAEQGATVVAVEDLTAEAMTAAVERLREDGAEEVALVGGSAGADAALRLLSEQPELVDRVVTLSANSVVEGLGEQPKLFIASEDEPVAEVSEQLAATAPGDDNEVLLLPGSDHAQHLFDGDQAEAALDALLRALDPR</sequence>
<evidence type="ECO:0000313" key="2">
    <source>
        <dbReference type="Proteomes" id="UP000516957"/>
    </source>
</evidence>
<comment type="caution">
    <text evidence="1">The sequence shown here is derived from an EMBL/GenBank/DDBJ whole genome shotgun (WGS) entry which is preliminary data.</text>
</comment>